<dbReference type="AlphaFoldDB" id="A0A363ULQ8"/>
<dbReference type="InterPro" id="IPR023346">
    <property type="entry name" value="Lysozyme-like_dom_sf"/>
</dbReference>
<dbReference type="InterPro" id="IPR008258">
    <property type="entry name" value="Transglycosylase_SLT_dom_1"/>
</dbReference>
<gene>
    <name evidence="6" type="ORF">DEH80_05800</name>
</gene>
<dbReference type="OrthoDB" id="92254at2"/>
<proteinExistence type="inferred from homology"/>
<dbReference type="Pfam" id="PF14718">
    <property type="entry name" value="SLT_L"/>
    <property type="match status" value="1"/>
</dbReference>
<dbReference type="Gene3D" id="1.10.530.10">
    <property type="match status" value="1"/>
</dbReference>
<dbReference type="Gene3D" id="1.10.1240.20">
    <property type="entry name" value="Lytic transglycosylase, superhelical linker domain"/>
    <property type="match status" value="1"/>
</dbReference>
<accession>A0A363ULQ8</accession>
<dbReference type="InterPro" id="IPR008939">
    <property type="entry name" value="Lytic_TGlycosylase_superhlx_U"/>
</dbReference>
<keyword evidence="7" id="KW-1185">Reference proteome</keyword>
<dbReference type="CDD" id="cd13401">
    <property type="entry name" value="Slt70-like"/>
    <property type="match status" value="1"/>
</dbReference>
<protein>
    <recommendedName>
        <fullName evidence="8">Lytic murein transglycosylase</fullName>
    </recommendedName>
</protein>
<organism evidence="6 7">
    <name type="scientific">Abyssibacter profundi</name>
    <dbReference type="NCBI Taxonomy" id="2182787"/>
    <lineage>
        <taxon>Bacteria</taxon>
        <taxon>Pseudomonadati</taxon>
        <taxon>Pseudomonadota</taxon>
        <taxon>Gammaproteobacteria</taxon>
        <taxon>Chromatiales</taxon>
        <taxon>Oceanococcaceae</taxon>
        <taxon>Abyssibacter</taxon>
    </lineage>
</organism>
<dbReference type="SUPFAM" id="SSF48435">
    <property type="entry name" value="Bacterial muramidases"/>
    <property type="match status" value="1"/>
</dbReference>
<name>A0A363ULQ8_9GAMM</name>
<evidence type="ECO:0000256" key="2">
    <source>
        <dbReference type="ARBA" id="ARBA00022729"/>
    </source>
</evidence>
<dbReference type="Proteomes" id="UP000251800">
    <property type="component" value="Unassembled WGS sequence"/>
</dbReference>
<dbReference type="Gene3D" id="1.25.20.10">
    <property type="entry name" value="Bacterial muramidases"/>
    <property type="match status" value="1"/>
</dbReference>
<dbReference type="GO" id="GO:0042597">
    <property type="term" value="C:periplasmic space"/>
    <property type="evidence" value="ECO:0007669"/>
    <property type="project" value="InterPro"/>
</dbReference>
<dbReference type="SUPFAM" id="SSF53955">
    <property type="entry name" value="Lysozyme-like"/>
    <property type="match status" value="1"/>
</dbReference>
<evidence type="ECO:0008006" key="8">
    <source>
        <dbReference type="Google" id="ProtNLM"/>
    </source>
</evidence>
<sequence length="654" mass="75038">MTCPRKYRLIRRLIGVAVATAMALPLTAQAVSDADRQAFAQALEAIESGERTTLPTGLKEHPLYPYLESKLLRRQIWKSPGDATDLAIIDWLDRHGDLPLADDFRADWLMSLPKRGEWGRLHQHYQPTRRGTLNCHYLHARIRLEPKPAVLADARAQYVVGKSQPDACDPVFDWLEDEGELTVEMLRKRIMLAIDAGQPGLVRYLVKQLPAKDSTRAFANSWLEMRQGSARYLGKVIRSGRLPKADEPIVAEAFNRLSRFDSARAWDEIVAFSQVFEDRKSLIVRARRDIALGLAYDRDARAIPMFRSVPTSTLGPSSREWRVRSALYYQDWDQARRWILDMPEDQRESETWQYWLARAEAATGRAAQARNRFRQVAQDRSYYGYLAADELDLPYAMNHVRAPVDADAQARFRRLAGTVRAREWWLIDRPREARQEWKAVTKDLQRKDLMQAALVAHGWGWHEQAIITLAQSKYWADLDVRYPLPYSNEVIRLASEFGITPEDIWAITRSESLFARDARSYAGARGLMQLMPATAREVARKDGLRYGGVDDLYTPDINLRLGTRYLAQLLERYDGSLALAAAAYNAGPHRVDRWKPDYPIETAIWAENIPFNATRDYVQKVLKHATGFHWQRTGHPMRVSLRLGDIEAETEVAE</sequence>
<feature type="domain" description="Lytic transglycosylase superhelical linker" evidence="5">
    <location>
        <begin position="413"/>
        <end position="478"/>
    </location>
</feature>
<comment type="similarity">
    <text evidence="1">Belongs to the transglycosylase Slt family.</text>
</comment>
<dbReference type="EMBL" id="QEQK01000005">
    <property type="protein sequence ID" value="PWN56353.1"/>
    <property type="molecule type" value="Genomic_DNA"/>
</dbReference>
<evidence type="ECO:0000313" key="6">
    <source>
        <dbReference type="EMBL" id="PWN56353.1"/>
    </source>
</evidence>
<dbReference type="PANTHER" id="PTHR37423:SF5">
    <property type="entry name" value="SOLUBLE LYTIC MUREIN TRANSGLYCOSYLASE"/>
    <property type="match status" value="1"/>
</dbReference>
<feature type="domain" description="Transglycosylase SLT" evidence="4">
    <location>
        <begin position="493"/>
        <end position="595"/>
    </location>
</feature>
<dbReference type="Pfam" id="PF01464">
    <property type="entry name" value="SLT"/>
    <property type="match status" value="1"/>
</dbReference>
<evidence type="ECO:0000259" key="5">
    <source>
        <dbReference type="Pfam" id="PF14718"/>
    </source>
</evidence>
<comment type="caution">
    <text evidence="6">The sequence shown here is derived from an EMBL/GenBank/DDBJ whole genome shotgun (WGS) entry which is preliminary data.</text>
</comment>
<dbReference type="InterPro" id="IPR037061">
    <property type="entry name" value="Lytic_TGlycoase_superhlx_L_sf"/>
</dbReference>
<keyword evidence="2 3" id="KW-0732">Signal</keyword>
<dbReference type="InterPro" id="IPR012289">
    <property type="entry name" value="Lytic_TGlycosylase_superhlx_L"/>
</dbReference>
<dbReference type="GO" id="GO:0004553">
    <property type="term" value="F:hydrolase activity, hydrolyzing O-glycosyl compounds"/>
    <property type="evidence" value="ECO:0007669"/>
    <property type="project" value="InterPro"/>
</dbReference>
<evidence type="ECO:0000313" key="7">
    <source>
        <dbReference type="Proteomes" id="UP000251800"/>
    </source>
</evidence>
<evidence type="ECO:0000256" key="1">
    <source>
        <dbReference type="ARBA" id="ARBA00007734"/>
    </source>
</evidence>
<dbReference type="PANTHER" id="PTHR37423">
    <property type="entry name" value="SOLUBLE LYTIC MUREIN TRANSGLYCOSYLASE-RELATED"/>
    <property type="match status" value="1"/>
</dbReference>
<evidence type="ECO:0000256" key="3">
    <source>
        <dbReference type="SAM" id="SignalP"/>
    </source>
</evidence>
<evidence type="ECO:0000259" key="4">
    <source>
        <dbReference type="Pfam" id="PF01464"/>
    </source>
</evidence>
<feature type="chain" id="PRO_5016628014" description="Lytic murein transglycosylase" evidence="3">
    <location>
        <begin position="31"/>
        <end position="654"/>
    </location>
</feature>
<reference evidence="6 7" key="1">
    <citation type="submission" date="2018-05" db="EMBL/GenBank/DDBJ databases">
        <title>Abyssibacter profundi OUC007T gen. nov., sp. nov, a marine bacterium isolated from seawater of the Mariana Trench.</title>
        <authorList>
            <person name="Zhou S."/>
        </authorList>
    </citation>
    <scope>NUCLEOTIDE SEQUENCE [LARGE SCALE GENOMIC DNA]</scope>
    <source>
        <strain evidence="6 7">OUC007</strain>
    </source>
</reference>
<feature type="signal peptide" evidence="3">
    <location>
        <begin position="1"/>
        <end position="30"/>
    </location>
</feature>